<gene>
    <name evidence="5" type="ORF">GYMLUDRAFT_243066</name>
</gene>
<dbReference type="InterPro" id="IPR019819">
    <property type="entry name" value="Carboxylesterase_B_CS"/>
</dbReference>
<evidence type="ECO:0000256" key="3">
    <source>
        <dbReference type="RuleBase" id="RU361235"/>
    </source>
</evidence>
<dbReference type="InterPro" id="IPR029058">
    <property type="entry name" value="AB_hydrolase_fold"/>
</dbReference>
<dbReference type="Pfam" id="PF00135">
    <property type="entry name" value="COesterase"/>
    <property type="match status" value="1"/>
</dbReference>
<dbReference type="GO" id="GO:0016787">
    <property type="term" value="F:hydrolase activity"/>
    <property type="evidence" value="ECO:0007669"/>
    <property type="project" value="UniProtKB-KW"/>
</dbReference>
<dbReference type="HOGENOM" id="CLU_006586_10_6_1"/>
<dbReference type="Gene3D" id="3.40.50.1820">
    <property type="entry name" value="alpha/beta hydrolase"/>
    <property type="match status" value="1"/>
</dbReference>
<dbReference type="SUPFAM" id="SSF53474">
    <property type="entry name" value="alpha/beta-Hydrolases"/>
    <property type="match status" value="1"/>
</dbReference>
<evidence type="ECO:0000313" key="5">
    <source>
        <dbReference type="EMBL" id="KIK61900.1"/>
    </source>
</evidence>
<dbReference type="InterPro" id="IPR019826">
    <property type="entry name" value="Carboxylesterase_B_AS"/>
</dbReference>
<feature type="domain" description="Carboxylesterase type B" evidence="4">
    <location>
        <begin position="35"/>
        <end position="479"/>
    </location>
</feature>
<dbReference type="InterPro" id="IPR050309">
    <property type="entry name" value="Type-B_Carboxylest/Lipase"/>
</dbReference>
<name>A0A0D0BDT5_9AGAR</name>
<evidence type="ECO:0000259" key="4">
    <source>
        <dbReference type="Pfam" id="PF00135"/>
    </source>
</evidence>
<reference evidence="5 6" key="1">
    <citation type="submission" date="2014-04" db="EMBL/GenBank/DDBJ databases">
        <title>Evolutionary Origins and Diversification of the Mycorrhizal Mutualists.</title>
        <authorList>
            <consortium name="DOE Joint Genome Institute"/>
            <consortium name="Mycorrhizal Genomics Consortium"/>
            <person name="Kohler A."/>
            <person name="Kuo A."/>
            <person name="Nagy L.G."/>
            <person name="Floudas D."/>
            <person name="Copeland A."/>
            <person name="Barry K.W."/>
            <person name="Cichocki N."/>
            <person name="Veneault-Fourrey C."/>
            <person name="LaButti K."/>
            <person name="Lindquist E.A."/>
            <person name="Lipzen A."/>
            <person name="Lundell T."/>
            <person name="Morin E."/>
            <person name="Murat C."/>
            <person name="Riley R."/>
            <person name="Ohm R."/>
            <person name="Sun H."/>
            <person name="Tunlid A."/>
            <person name="Henrissat B."/>
            <person name="Grigoriev I.V."/>
            <person name="Hibbett D.S."/>
            <person name="Martin F."/>
        </authorList>
    </citation>
    <scope>NUCLEOTIDE SEQUENCE [LARGE SCALE GENOMIC DNA]</scope>
    <source>
        <strain evidence="5 6">FD-317 M1</strain>
    </source>
</reference>
<evidence type="ECO:0000256" key="1">
    <source>
        <dbReference type="ARBA" id="ARBA00005964"/>
    </source>
</evidence>
<dbReference type="EMBL" id="KN834769">
    <property type="protein sequence ID" value="KIK61900.1"/>
    <property type="molecule type" value="Genomic_DNA"/>
</dbReference>
<dbReference type="PANTHER" id="PTHR11559">
    <property type="entry name" value="CARBOXYLESTERASE"/>
    <property type="match status" value="1"/>
</dbReference>
<comment type="similarity">
    <text evidence="1 3">Belongs to the type-B carboxylesterase/lipase family.</text>
</comment>
<evidence type="ECO:0000256" key="2">
    <source>
        <dbReference type="ARBA" id="ARBA00022801"/>
    </source>
</evidence>
<dbReference type="Proteomes" id="UP000053593">
    <property type="component" value="Unassembled WGS sequence"/>
</dbReference>
<dbReference type="InterPro" id="IPR002018">
    <property type="entry name" value="CarbesteraseB"/>
</dbReference>
<protein>
    <recommendedName>
        <fullName evidence="3">Carboxylic ester hydrolase</fullName>
        <ecNumber evidence="3">3.1.1.-</ecNumber>
    </recommendedName>
</protein>
<dbReference type="AlphaFoldDB" id="A0A0D0BDT5"/>
<feature type="signal peptide" evidence="3">
    <location>
        <begin position="1"/>
        <end position="20"/>
    </location>
</feature>
<dbReference type="EC" id="3.1.1.-" evidence="3"/>
<feature type="chain" id="PRO_5005111978" description="Carboxylic ester hydrolase" evidence="3">
    <location>
        <begin position="21"/>
        <end position="560"/>
    </location>
</feature>
<organism evidence="5 6">
    <name type="scientific">Collybiopsis luxurians FD-317 M1</name>
    <dbReference type="NCBI Taxonomy" id="944289"/>
    <lineage>
        <taxon>Eukaryota</taxon>
        <taxon>Fungi</taxon>
        <taxon>Dikarya</taxon>
        <taxon>Basidiomycota</taxon>
        <taxon>Agaricomycotina</taxon>
        <taxon>Agaricomycetes</taxon>
        <taxon>Agaricomycetidae</taxon>
        <taxon>Agaricales</taxon>
        <taxon>Marasmiineae</taxon>
        <taxon>Omphalotaceae</taxon>
        <taxon>Collybiopsis</taxon>
        <taxon>Collybiopsis luxurians</taxon>
    </lineage>
</organism>
<dbReference type="OrthoDB" id="408631at2759"/>
<proteinExistence type="inferred from homology"/>
<accession>A0A0D0BDT5</accession>
<sequence>MLSFSPAKIALQFFLGLTQAVLDVPTVILDSAVVTGQSFGNVERFLGMPYAQPPTGSLRFNLPQPISAYDGDFSAQAYGPSCPQQNISALNLPSGLPKEVLDILDTVFTNVSPQDEDCLTVNVIRPANTLPTSSLPVVVWIHGGGFQIGRTQMYDGTPIVERSIQLGEPIIYVSMNYRLSVFGFLASQEVKDAGVGNLGLRDPKIKYLRIEREALRWVQKYIKAFGGDPTKVTIWGESAGSFSVASQMLANGGNPEGLFRAAFMQSGSPVAVEDITNGQQYYDQIVAATGCSGKSDTLRCLRRAPYTQLKAAADATPDFLSYQSLRLAWLPRFDGVFLTDSPQTLVQKGQIAAVPMISGICNDEGSLFALSATNVTSEAALREFIQTIFMPNISDSQLAKLLELYPAQGSPLGNGDKSNATTPEFQRIATLWGDYVLQAPRRFFLSRRVGKQPIWAFIYKRFHSLPILGSFHASDLLDIYGPGDLTDILIRFTATLNPNGYGNVGNRTFESEGIHWPEYSAHNREMLQLNDGVPPLSISQDGYRQTGMEYLTYLSQIYPL</sequence>
<evidence type="ECO:0000313" key="6">
    <source>
        <dbReference type="Proteomes" id="UP000053593"/>
    </source>
</evidence>
<keyword evidence="6" id="KW-1185">Reference proteome</keyword>
<keyword evidence="2 3" id="KW-0378">Hydrolase</keyword>
<dbReference type="PROSITE" id="PS00941">
    <property type="entry name" value="CARBOXYLESTERASE_B_2"/>
    <property type="match status" value="1"/>
</dbReference>
<dbReference type="PROSITE" id="PS00122">
    <property type="entry name" value="CARBOXYLESTERASE_B_1"/>
    <property type="match status" value="1"/>
</dbReference>
<dbReference type="ESTHER" id="9agar-a0a0d0bdt5">
    <property type="family name" value="Fungal_carboxylesterase_lipase"/>
</dbReference>
<keyword evidence="3" id="KW-0732">Signal</keyword>